<organism evidence="2 3">
    <name type="scientific">Fusibacter bizertensis</name>
    <dbReference type="NCBI Taxonomy" id="1488331"/>
    <lineage>
        <taxon>Bacteria</taxon>
        <taxon>Bacillati</taxon>
        <taxon>Bacillota</taxon>
        <taxon>Clostridia</taxon>
        <taxon>Eubacteriales</taxon>
        <taxon>Eubacteriales Family XII. Incertae Sedis</taxon>
        <taxon>Fusibacter</taxon>
    </lineage>
</organism>
<dbReference type="Proteomes" id="UP001158045">
    <property type="component" value="Unassembled WGS sequence"/>
</dbReference>
<feature type="domain" description="PucR C-terminal helix-turn-helix" evidence="1">
    <location>
        <begin position="237"/>
        <end position="290"/>
    </location>
</feature>
<name>A0ABT6N8T4_9FIRM</name>
<dbReference type="Pfam" id="PF13556">
    <property type="entry name" value="HTH_30"/>
    <property type="match status" value="1"/>
</dbReference>
<comment type="caution">
    <text evidence="2">The sequence shown here is derived from an EMBL/GenBank/DDBJ whole genome shotgun (WGS) entry which is preliminary data.</text>
</comment>
<gene>
    <name evidence="2" type="ORF">QE109_01625</name>
</gene>
<dbReference type="Gene3D" id="1.10.10.2840">
    <property type="entry name" value="PucR C-terminal helix-turn-helix domain"/>
    <property type="match status" value="1"/>
</dbReference>
<evidence type="ECO:0000313" key="2">
    <source>
        <dbReference type="EMBL" id="MDH8676823.1"/>
    </source>
</evidence>
<dbReference type="PANTHER" id="PTHR33744">
    <property type="entry name" value="CARBOHYDRATE DIACID REGULATOR"/>
    <property type="match status" value="1"/>
</dbReference>
<dbReference type="EMBL" id="JARYZI010000001">
    <property type="protein sequence ID" value="MDH8676823.1"/>
    <property type="molecule type" value="Genomic_DNA"/>
</dbReference>
<dbReference type="InterPro" id="IPR025736">
    <property type="entry name" value="PucR_C-HTH_dom"/>
</dbReference>
<accession>A0ABT6N8T4</accession>
<keyword evidence="3" id="KW-1185">Reference proteome</keyword>
<dbReference type="InterPro" id="IPR051448">
    <property type="entry name" value="CdaR-like_regulators"/>
</dbReference>
<dbReference type="InterPro" id="IPR042070">
    <property type="entry name" value="PucR_C-HTH_sf"/>
</dbReference>
<dbReference type="SUPFAM" id="SSF46689">
    <property type="entry name" value="Homeodomain-like"/>
    <property type="match status" value="1"/>
</dbReference>
<dbReference type="InterPro" id="IPR009057">
    <property type="entry name" value="Homeodomain-like_sf"/>
</dbReference>
<reference evidence="2 3" key="1">
    <citation type="submission" date="2023-04" db="EMBL/GenBank/DDBJ databases">
        <title>Fusibacter bizertensis strain WBS, isolated from littoral bottom sediments of the Arctic seas - biochemical and genomic analysis.</title>
        <authorList>
            <person name="Brioukhanov A.L."/>
        </authorList>
    </citation>
    <scope>NUCLEOTIDE SEQUENCE [LARGE SCALE GENOMIC DNA]</scope>
    <source>
        <strain evidence="2 3">WBS</strain>
    </source>
</reference>
<evidence type="ECO:0000313" key="3">
    <source>
        <dbReference type="Proteomes" id="UP001158045"/>
    </source>
</evidence>
<dbReference type="PANTHER" id="PTHR33744:SF15">
    <property type="entry name" value="CARBOHYDRATE DIACID REGULATOR"/>
    <property type="match status" value="1"/>
</dbReference>
<dbReference type="RefSeq" id="WP_281092623.1">
    <property type="nucleotide sequence ID" value="NZ_JARYZI010000001.1"/>
</dbReference>
<sequence length="297" mass="34478">MKPLYQELKSILDCKIELVKKKQVKPNKNQTLIRTESESDLLIHRALTELEITFVQKWIEKDLSLALDAEVNLLLDPNGYKENLKTQKYPLNLWRIQYKENHEDVYEILNSSFGTDRIVAISKQESVVFVTRNSISPYELLGMLESEALTRAKVIIGNTVTQPSELHGAYLQLIELTELAQLVKQKAQVITYEALLFPMLVRQLKRANLGQDVEHDMFMQGIMKHHVRPVGDAELEQTAIYFFDNNLNITETANELFIHRNTLIYRLNKLESITGYDIRKFNDAINYYLSYLGDKIN</sequence>
<evidence type="ECO:0000259" key="1">
    <source>
        <dbReference type="Pfam" id="PF13556"/>
    </source>
</evidence>
<protein>
    <submittedName>
        <fullName evidence="2">Helix-turn-helix domain-containing protein</fullName>
    </submittedName>
</protein>
<proteinExistence type="predicted"/>